<keyword evidence="3 7" id="KW-1133">Transmembrane helix</keyword>
<feature type="transmembrane region" description="Helical" evidence="7">
    <location>
        <begin position="51"/>
        <end position="72"/>
    </location>
</feature>
<evidence type="ECO:0000259" key="8">
    <source>
        <dbReference type="Pfam" id="PF20684"/>
    </source>
</evidence>
<evidence type="ECO:0000313" key="9">
    <source>
        <dbReference type="EMBL" id="KAK3291309.1"/>
    </source>
</evidence>
<feature type="compositionally biased region" description="Polar residues" evidence="6">
    <location>
        <begin position="282"/>
        <end position="298"/>
    </location>
</feature>
<proteinExistence type="inferred from homology"/>
<evidence type="ECO:0000256" key="1">
    <source>
        <dbReference type="ARBA" id="ARBA00004141"/>
    </source>
</evidence>
<keyword evidence="2 7" id="KW-0812">Transmembrane</keyword>
<keyword evidence="4 7" id="KW-0472">Membrane</keyword>
<feature type="transmembrane region" description="Helical" evidence="7">
    <location>
        <begin position="12"/>
        <end position="31"/>
    </location>
</feature>
<dbReference type="PANTHER" id="PTHR33048:SF93">
    <property type="entry name" value="INTEGRAL MEMBRANE PROTEIN"/>
    <property type="match status" value="1"/>
</dbReference>
<feature type="domain" description="Rhodopsin" evidence="8">
    <location>
        <begin position="31"/>
        <end position="270"/>
    </location>
</feature>
<dbReference type="GeneID" id="87844361"/>
<dbReference type="GO" id="GO:0016020">
    <property type="term" value="C:membrane"/>
    <property type="evidence" value="ECO:0007669"/>
    <property type="project" value="UniProtKB-SubCell"/>
</dbReference>
<feature type="transmembrane region" description="Helical" evidence="7">
    <location>
        <begin position="125"/>
        <end position="148"/>
    </location>
</feature>
<feature type="region of interest" description="Disordered" evidence="6">
    <location>
        <begin position="282"/>
        <end position="338"/>
    </location>
</feature>
<evidence type="ECO:0000256" key="5">
    <source>
        <dbReference type="ARBA" id="ARBA00038359"/>
    </source>
</evidence>
<comment type="similarity">
    <text evidence="5">Belongs to the SAT4 family.</text>
</comment>
<gene>
    <name evidence="9" type="ORF">B0H64DRAFT_45843</name>
</gene>
<feature type="transmembrane region" description="Helical" evidence="7">
    <location>
        <begin position="244"/>
        <end position="264"/>
    </location>
</feature>
<comment type="caution">
    <text evidence="9">The sequence shown here is derived from an EMBL/GenBank/DDBJ whole genome shotgun (WGS) entry which is preliminary data.</text>
</comment>
<protein>
    <recommendedName>
        <fullName evidence="8">Rhodopsin domain-containing protein</fullName>
    </recommendedName>
</protein>
<evidence type="ECO:0000256" key="2">
    <source>
        <dbReference type="ARBA" id="ARBA00022692"/>
    </source>
</evidence>
<comment type="subcellular location">
    <subcellularLocation>
        <location evidence="1">Membrane</location>
        <topology evidence="1">Multi-pass membrane protein</topology>
    </subcellularLocation>
</comment>
<dbReference type="Pfam" id="PF20684">
    <property type="entry name" value="Fung_rhodopsin"/>
    <property type="match status" value="1"/>
</dbReference>
<keyword evidence="10" id="KW-1185">Reference proteome</keyword>
<reference evidence="9" key="1">
    <citation type="journal article" date="2023" name="Mol. Phylogenet. Evol.">
        <title>Genome-scale phylogeny and comparative genomics of the fungal order Sordariales.</title>
        <authorList>
            <person name="Hensen N."/>
            <person name="Bonometti L."/>
            <person name="Westerberg I."/>
            <person name="Brannstrom I.O."/>
            <person name="Guillou S."/>
            <person name="Cros-Aarteil S."/>
            <person name="Calhoun S."/>
            <person name="Haridas S."/>
            <person name="Kuo A."/>
            <person name="Mondo S."/>
            <person name="Pangilinan J."/>
            <person name="Riley R."/>
            <person name="LaButti K."/>
            <person name="Andreopoulos B."/>
            <person name="Lipzen A."/>
            <person name="Chen C."/>
            <person name="Yan M."/>
            <person name="Daum C."/>
            <person name="Ng V."/>
            <person name="Clum A."/>
            <person name="Steindorff A."/>
            <person name="Ohm R.A."/>
            <person name="Martin F."/>
            <person name="Silar P."/>
            <person name="Natvig D.O."/>
            <person name="Lalanne C."/>
            <person name="Gautier V."/>
            <person name="Ament-Velasquez S.L."/>
            <person name="Kruys A."/>
            <person name="Hutchinson M.I."/>
            <person name="Powell A.J."/>
            <person name="Barry K."/>
            <person name="Miller A.N."/>
            <person name="Grigoriev I.V."/>
            <person name="Debuchy R."/>
            <person name="Gladieux P."/>
            <person name="Hiltunen Thoren M."/>
            <person name="Johannesson H."/>
        </authorList>
    </citation>
    <scope>NUCLEOTIDE SEQUENCE</scope>
    <source>
        <strain evidence="9">CBS 168.71</strain>
    </source>
</reference>
<dbReference type="AlphaFoldDB" id="A0AAE0H7C3"/>
<dbReference type="PANTHER" id="PTHR33048">
    <property type="entry name" value="PTH11-LIKE INTEGRAL MEMBRANE PROTEIN (AFU_ORTHOLOGUE AFUA_5G11245)"/>
    <property type="match status" value="1"/>
</dbReference>
<feature type="region of interest" description="Disordered" evidence="6">
    <location>
        <begin position="365"/>
        <end position="437"/>
    </location>
</feature>
<dbReference type="InterPro" id="IPR052337">
    <property type="entry name" value="SAT4-like"/>
</dbReference>
<evidence type="ECO:0000313" key="10">
    <source>
        <dbReference type="Proteomes" id="UP001278766"/>
    </source>
</evidence>
<evidence type="ECO:0000256" key="7">
    <source>
        <dbReference type="SAM" id="Phobius"/>
    </source>
</evidence>
<dbReference type="InterPro" id="IPR049326">
    <property type="entry name" value="Rhodopsin_dom_fungi"/>
</dbReference>
<evidence type="ECO:0000256" key="3">
    <source>
        <dbReference type="ARBA" id="ARBA00022989"/>
    </source>
</evidence>
<organism evidence="9 10">
    <name type="scientific">Chaetomium fimeti</name>
    <dbReference type="NCBI Taxonomy" id="1854472"/>
    <lineage>
        <taxon>Eukaryota</taxon>
        <taxon>Fungi</taxon>
        <taxon>Dikarya</taxon>
        <taxon>Ascomycota</taxon>
        <taxon>Pezizomycotina</taxon>
        <taxon>Sordariomycetes</taxon>
        <taxon>Sordariomycetidae</taxon>
        <taxon>Sordariales</taxon>
        <taxon>Chaetomiaceae</taxon>
        <taxon>Chaetomium</taxon>
    </lineage>
</organism>
<feature type="compositionally biased region" description="Polar residues" evidence="6">
    <location>
        <begin position="319"/>
        <end position="329"/>
    </location>
</feature>
<feature type="transmembrane region" description="Helical" evidence="7">
    <location>
        <begin position="173"/>
        <end position="194"/>
    </location>
</feature>
<dbReference type="Proteomes" id="UP001278766">
    <property type="component" value="Unassembled WGS sequence"/>
</dbReference>
<feature type="transmembrane region" description="Helical" evidence="7">
    <location>
        <begin position="98"/>
        <end position="118"/>
    </location>
</feature>
<dbReference type="EMBL" id="JAUEPN010000010">
    <property type="protein sequence ID" value="KAK3291309.1"/>
    <property type="molecule type" value="Genomic_DNA"/>
</dbReference>
<accession>A0AAE0H7C3</accession>
<reference evidence="9" key="2">
    <citation type="submission" date="2023-06" db="EMBL/GenBank/DDBJ databases">
        <authorList>
            <consortium name="Lawrence Berkeley National Laboratory"/>
            <person name="Haridas S."/>
            <person name="Hensen N."/>
            <person name="Bonometti L."/>
            <person name="Westerberg I."/>
            <person name="Brannstrom I.O."/>
            <person name="Guillou S."/>
            <person name="Cros-Aarteil S."/>
            <person name="Calhoun S."/>
            <person name="Kuo A."/>
            <person name="Mondo S."/>
            <person name="Pangilinan J."/>
            <person name="Riley R."/>
            <person name="Labutti K."/>
            <person name="Andreopoulos B."/>
            <person name="Lipzen A."/>
            <person name="Chen C."/>
            <person name="Yanf M."/>
            <person name="Daum C."/>
            <person name="Ng V."/>
            <person name="Clum A."/>
            <person name="Steindorff A."/>
            <person name="Ohm R."/>
            <person name="Martin F."/>
            <person name="Silar P."/>
            <person name="Natvig D."/>
            <person name="Lalanne C."/>
            <person name="Gautier V."/>
            <person name="Ament-Velasquez S.L."/>
            <person name="Kruys A."/>
            <person name="Hutchinson M.I."/>
            <person name="Powell A.J."/>
            <person name="Barry K."/>
            <person name="Miller A.N."/>
            <person name="Grigoriev I.V."/>
            <person name="Debuchy R."/>
            <person name="Gladieux P."/>
            <person name="Thoren M.H."/>
            <person name="Johannesson H."/>
        </authorList>
    </citation>
    <scope>NUCLEOTIDE SEQUENCE</scope>
    <source>
        <strain evidence="9">CBS 168.71</strain>
    </source>
</reference>
<evidence type="ECO:0000256" key="4">
    <source>
        <dbReference type="ARBA" id="ARBA00023136"/>
    </source>
</evidence>
<evidence type="ECO:0000256" key="6">
    <source>
        <dbReference type="SAM" id="MobiDB-lite"/>
    </source>
</evidence>
<sequence>MVAPVGIKGDGPWALGVMWTLTSLVLFFLLLRLYTRVVCLASYGLDDHVYLVAFIFLVIFTVFTTLAGTYGFGQSMEEIGRMDAVVQATLYECIGQGFAIVGMAIAKASLGFFLLRLVTIYWHRIAIWCAMTLVMLASIAQVLCFWLSCVPLDFVYDRRIPGGYCPIDTRPTSYILCISTILVDFFFAIFPWIIVWPLKMPQREKYTIAGSMSLGLIAAAAGIKRTTEVEGLYTPNYLKDSVGLIVWSSAEMAITLICIGIPVCRPLYKRAFRRLFGETSSAGYQKQSGNDENSNSVPLRTIGGGLVGTDGKPIVGSKQKPSANNSRNKSGLDDTCLDKTANGSNDDISFSDVKLGVNGPFTRTTAIGRGRRESGDNASEEEILGDEYRRSQIQSARRSDEERDVSTGGTGGGRGPANGQTGHNGIVVTESYRVERS</sequence>
<dbReference type="RefSeq" id="XP_062654823.1">
    <property type="nucleotide sequence ID" value="XM_062807413.1"/>
</dbReference>
<name>A0AAE0H7C3_9PEZI</name>